<dbReference type="InterPro" id="IPR016768">
    <property type="entry name" value="UCP019883"/>
</dbReference>
<gene>
    <name evidence="2" type="ORF">BCM14_2086</name>
</gene>
<feature type="transmembrane region" description="Helical" evidence="1">
    <location>
        <begin position="75"/>
        <end position="99"/>
    </location>
</feature>
<dbReference type="Proteomes" id="UP000238308">
    <property type="component" value="Unassembled WGS sequence"/>
</dbReference>
<accession>A0A2T0XFB8</accession>
<dbReference type="RefSeq" id="WP_106227927.1">
    <property type="nucleotide sequence ID" value="NZ_PVTV01000014.1"/>
</dbReference>
<evidence type="ECO:0000256" key="1">
    <source>
        <dbReference type="SAM" id="Phobius"/>
    </source>
</evidence>
<feature type="transmembrane region" description="Helical" evidence="1">
    <location>
        <begin position="42"/>
        <end position="63"/>
    </location>
</feature>
<protein>
    <submittedName>
        <fullName evidence="2">Uncharacterized protein DUF2818</fullName>
    </submittedName>
</protein>
<feature type="transmembrane region" description="Helical" evidence="1">
    <location>
        <begin position="6"/>
        <end position="22"/>
    </location>
</feature>
<dbReference type="AlphaFoldDB" id="A0A2T0XFB8"/>
<sequence length="101" mass="11458">MSQSIAVWLLIVLALALANLPFVSERLFGLISMTKLRAVKPFWLRAVELIIFYLLIGGVGWAFESALGNVFPQNWEFFAITSTLFAVLAFPGFVFRYLLKR</sequence>
<evidence type="ECO:0000313" key="2">
    <source>
        <dbReference type="EMBL" id="PRY97626.1"/>
    </source>
</evidence>
<keyword evidence="1" id="KW-0472">Membrane</keyword>
<dbReference type="OrthoDB" id="5785537at2"/>
<keyword evidence="1" id="KW-1133">Transmembrane helix</keyword>
<organism evidence="2 3">
    <name type="scientific">Jezberella montanilacus</name>
    <dbReference type="NCBI Taxonomy" id="323426"/>
    <lineage>
        <taxon>Bacteria</taxon>
        <taxon>Pseudomonadati</taxon>
        <taxon>Pseudomonadota</taxon>
        <taxon>Betaproteobacteria</taxon>
        <taxon>Burkholderiales</taxon>
        <taxon>Alcaligenaceae</taxon>
        <taxon>Jezberella</taxon>
    </lineage>
</organism>
<proteinExistence type="predicted"/>
<dbReference type="EMBL" id="PVTV01000014">
    <property type="protein sequence ID" value="PRY97626.1"/>
    <property type="molecule type" value="Genomic_DNA"/>
</dbReference>
<keyword evidence="3" id="KW-1185">Reference proteome</keyword>
<comment type="caution">
    <text evidence="2">The sequence shown here is derived from an EMBL/GenBank/DDBJ whole genome shotgun (WGS) entry which is preliminary data.</text>
</comment>
<name>A0A2T0XFB8_9BURK</name>
<reference evidence="2 3" key="1">
    <citation type="submission" date="2018-03" db="EMBL/GenBank/DDBJ databases">
        <title>Genomic Encyclopedia of Type Strains, Phase III (KMG-III): the genomes of soil and plant-associated and newly described type strains.</title>
        <authorList>
            <person name="Whitman W."/>
        </authorList>
    </citation>
    <scope>NUCLEOTIDE SEQUENCE [LARGE SCALE GENOMIC DNA]</scope>
    <source>
        <strain evidence="2 3">MWH-P2sevCIIIb</strain>
    </source>
</reference>
<dbReference type="PIRSF" id="PIRSF019883">
    <property type="entry name" value="UCP019883"/>
    <property type="match status" value="1"/>
</dbReference>
<dbReference type="Pfam" id="PF10993">
    <property type="entry name" value="DUF2818"/>
    <property type="match status" value="1"/>
</dbReference>
<keyword evidence="1" id="KW-0812">Transmembrane</keyword>
<evidence type="ECO:0000313" key="3">
    <source>
        <dbReference type="Proteomes" id="UP000238308"/>
    </source>
</evidence>